<accession>A0A6P1DX03</accession>
<comment type="caution">
    <text evidence="7">The sequence shown here is derived from an EMBL/GenBank/DDBJ whole genome shotgun (WGS) entry which is preliminary data.</text>
</comment>
<keyword evidence="5 6" id="KW-0472">Membrane</keyword>
<reference evidence="8" key="1">
    <citation type="journal article" date="2020" name="Microbiol. Resour. Announc.">
        <title>Draft Genome Sequences of Thiorhodococcus mannitoliphagus and Thiorhodococcus minor, Purple Sulfur Photosynthetic Bacteria in the Gammaproteobacterial Family Chromatiaceae.</title>
        <authorList>
            <person name="Aviles F.A."/>
            <person name="Meyer T.E."/>
            <person name="Kyndt J.A."/>
        </authorList>
    </citation>
    <scope>NUCLEOTIDE SEQUENCE [LARGE SCALE GENOMIC DNA]</scope>
    <source>
        <strain evidence="8">DSM 18266</strain>
    </source>
</reference>
<name>A0A6P1DX03_9GAMM</name>
<dbReference type="InterPro" id="IPR007014">
    <property type="entry name" value="FUN14"/>
</dbReference>
<dbReference type="EMBL" id="JAAIJR010000024">
    <property type="protein sequence ID" value="NEX20234.1"/>
    <property type="molecule type" value="Genomic_DNA"/>
</dbReference>
<dbReference type="Pfam" id="PF04930">
    <property type="entry name" value="FUN14"/>
    <property type="match status" value="1"/>
</dbReference>
<evidence type="ECO:0000256" key="5">
    <source>
        <dbReference type="ARBA" id="ARBA00023136"/>
    </source>
</evidence>
<proteinExistence type="inferred from homology"/>
<evidence type="ECO:0000256" key="3">
    <source>
        <dbReference type="ARBA" id="ARBA00022692"/>
    </source>
</evidence>
<comment type="similarity">
    <text evidence="2">Belongs to the FUN14 family.</text>
</comment>
<keyword evidence="4 6" id="KW-1133">Transmembrane helix</keyword>
<organism evidence="7 8">
    <name type="scientific">Thiorhodococcus mannitoliphagus</name>
    <dbReference type="NCBI Taxonomy" id="329406"/>
    <lineage>
        <taxon>Bacteria</taxon>
        <taxon>Pseudomonadati</taxon>
        <taxon>Pseudomonadota</taxon>
        <taxon>Gammaproteobacteria</taxon>
        <taxon>Chromatiales</taxon>
        <taxon>Chromatiaceae</taxon>
        <taxon>Thiorhodococcus</taxon>
    </lineage>
</organism>
<gene>
    <name evidence="7" type="ORF">G3480_07890</name>
</gene>
<evidence type="ECO:0000313" key="8">
    <source>
        <dbReference type="Proteomes" id="UP000471640"/>
    </source>
</evidence>
<reference evidence="7 8" key="2">
    <citation type="submission" date="2020-02" db="EMBL/GenBank/DDBJ databases">
        <title>Genome sequences of Thiorhodococcus mannitoliphagus and Thiorhodococcus minor, purple sulfur photosynthetic bacteria in the gammaproteobacterial family, Chromatiaceae.</title>
        <authorList>
            <person name="Aviles F.A."/>
            <person name="Meyer T.E."/>
            <person name="Kyndt J.A."/>
        </authorList>
    </citation>
    <scope>NUCLEOTIDE SEQUENCE [LARGE SCALE GENOMIC DNA]</scope>
    <source>
        <strain evidence="7 8">DSM 18266</strain>
    </source>
</reference>
<evidence type="ECO:0000313" key="7">
    <source>
        <dbReference type="EMBL" id="NEX20234.1"/>
    </source>
</evidence>
<dbReference type="AlphaFoldDB" id="A0A6P1DX03"/>
<keyword evidence="3 6" id="KW-0812">Transmembrane</keyword>
<protein>
    <recommendedName>
        <fullName evidence="9">FUN14 domain-containing protein</fullName>
    </recommendedName>
</protein>
<evidence type="ECO:0000256" key="1">
    <source>
        <dbReference type="ARBA" id="ARBA00004370"/>
    </source>
</evidence>
<keyword evidence="8" id="KW-1185">Reference proteome</keyword>
<evidence type="ECO:0000256" key="2">
    <source>
        <dbReference type="ARBA" id="ARBA00009160"/>
    </source>
</evidence>
<feature type="transmembrane region" description="Helical" evidence="6">
    <location>
        <begin position="43"/>
        <end position="63"/>
    </location>
</feature>
<evidence type="ECO:0008006" key="9">
    <source>
        <dbReference type="Google" id="ProtNLM"/>
    </source>
</evidence>
<comment type="subcellular location">
    <subcellularLocation>
        <location evidence="1">Membrane</location>
    </subcellularLocation>
</comment>
<dbReference type="Proteomes" id="UP000471640">
    <property type="component" value="Unassembled WGS sequence"/>
</dbReference>
<feature type="transmembrane region" description="Helical" evidence="6">
    <location>
        <begin position="17"/>
        <end position="36"/>
    </location>
</feature>
<dbReference type="GO" id="GO:0016020">
    <property type="term" value="C:membrane"/>
    <property type="evidence" value="ECO:0007669"/>
    <property type="project" value="UniProtKB-SubCell"/>
</dbReference>
<sequence>MPGAGASTDGGALFSQYFFLKLGFSFMVGLAMGFALKVAFKIALFVVGLLLLSLFGLQLAGVIDVNWSGMEIHYDGLATWLGAAAGSFFGYVGDNLTSAASFFAGLAVGLKL</sequence>
<evidence type="ECO:0000256" key="6">
    <source>
        <dbReference type="SAM" id="Phobius"/>
    </source>
</evidence>
<evidence type="ECO:0000256" key="4">
    <source>
        <dbReference type="ARBA" id="ARBA00022989"/>
    </source>
</evidence>